<accession>A0A841Q6G8</accession>
<dbReference type="Proteomes" id="UP000581688">
    <property type="component" value="Unassembled WGS sequence"/>
</dbReference>
<sequence>MDKWLKTPWFIRVISLLLAIGLYVTVSLNEQNATRPDGTIFPKTSNEVATINNVPLQVHLDEEKYVVQGVPQYVSVSIQGSTSVVEATARQRNFDIFVDLEGLEEGTHEVKVQHQGISNQLSVQMEPETLEVTIEERATSEFKAEVEMLNYEDMDDGFILGEPIISPETVSVTGSKSEVDKVAMVKAIVDLTGVTDEIDIRNAPVKVYDQQGNELNVYVNPSTVHVQIPLEVGRKEVPLTYTTTGELGEGISLESISLEQDTVMVFGQAEVLNGIESIDNLIIDLTNITEDKTIELVVPIPPGVTRVEPITVNATINVEPTETVTIENIPIQVTNLEDGKTVSFIEPEEETVAITVFGTAQQLKDISEEQFSASINVEGFFNGEFETVIDLKGPDGIMMKPNYNNARVRIE</sequence>
<reference evidence="2 3" key="1">
    <citation type="submission" date="2020-08" db="EMBL/GenBank/DDBJ databases">
        <title>Genomic Encyclopedia of Type Strains, Phase IV (KMG-IV): sequencing the most valuable type-strain genomes for metagenomic binning, comparative biology and taxonomic classification.</title>
        <authorList>
            <person name="Goeker M."/>
        </authorList>
    </citation>
    <scope>NUCLEOTIDE SEQUENCE [LARGE SCALE GENOMIC DNA]</scope>
    <source>
        <strain evidence="2 3">DSM 19612</strain>
    </source>
</reference>
<dbReference type="PANTHER" id="PTHR37804">
    <property type="entry name" value="CDAA REGULATORY PROTEIN CDAR"/>
    <property type="match status" value="1"/>
</dbReference>
<dbReference type="AlphaFoldDB" id="A0A841Q6G8"/>
<dbReference type="PANTHER" id="PTHR37804:SF1">
    <property type="entry name" value="CDAA REGULATORY PROTEIN CDAR"/>
    <property type="match status" value="1"/>
</dbReference>
<protein>
    <submittedName>
        <fullName evidence="2">YbbR domain-containing protein</fullName>
    </submittedName>
</protein>
<evidence type="ECO:0000313" key="2">
    <source>
        <dbReference type="EMBL" id="MBB6454006.1"/>
    </source>
</evidence>
<comment type="caution">
    <text evidence="2">The sequence shown here is derived from an EMBL/GenBank/DDBJ whole genome shotgun (WGS) entry which is preliminary data.</text>
</comment>
<dbReference type="Gene3D" id="2.170.120.40">
    <property type="entry name" value="YbbR-like domain"/>
    <property type="match status" value="2"/>
</dbReference>
<keyword evidence="1" id="KW-1133">Transmembrane helix</keyword>
<name>A0A841Q6G8_9BACI</name>
<proteinExistence type="predicted"/>
<dbReference type="Gene3D" id="2.170.120.30">
    <property type="match status" value="2"/>
</dbReference>
<dbReference type="InterPro" id="IPR053154">
    <property type="entry name" value="c-di-AMP_regulator"/>
</dbReference>
<gene>
    <name evidence="2" type="ORF">HNQ94_002457</name>
</gene>
<evidence type="ECO:0000313" key="3">
    <source>
        <dbReference type="Proteomes" id="UP000581688"/>
    </source>
</evidence>
<evidence type="ECO:0000256" key="1">
    <source>
        <dbReference type="SAM" id="Phobius"/>
    </source>
</evidence>
<keyword evidence="1" id="KW-0472">Membrane</keyword>
<dbReference type="RefSeq" id="WP_174496885.1">
    <property type="nucleotide sequence ID" value="NZ_CADDWK010000009.1"/>
</dbReference>
<keyword evidence="1" id="KW-0812">Transmembrane</keyword>
<feature type="transmembrane region" description="Helical" evidence="1">
    <location>
        <begin position="9"/>
        <end position="26"/>
    </location>
</feature>
<keyword evidence="3" id="KW-1185">Reference proteome</keyword>
<dbReference type="EMBL" id="JACHGH010000007">
    <property type="protein sequence ID" value="MBB6454006.1"/>
    <property type="molecule type" value="Genomic_DNA"/>
</dbReference>
<dbReference type="InterPro" id="IPR012505">
    <property type="entry name" value="YbbR"/>
</dbReference>
<organism evidence="2 3">
    <name type="scientific">Salirhabdus euzebyi</name>
    <dbReference type="NCBI Taxonomy" id="394506"/>
    <lineage>
        <taxon>Bacteria</taxon>
        <taxon>Bacillati</taxon>
        <taxon>Bacillota</taxon>
        <taxon>Bacilli</taxon>
        <taxon>Bacillales</taxon>
        <taxon>Bacillaceae</taxon>
        <taxon>Salirhabdus</taxon>
    </lineage>
</organism>
<dbReference type="Pfam" id="PF07949">
    <property type="entry name" value="YbbR"/>
    <property type="match status" value="3"/>
</dbReference>